<accession>A0ABT3SRZ4</accession>
<dbReference type="RefSeq" id="WP_279251125.1">
    <property type="nucleotide sequence ID" value="NZ_SHNP01000001.1"/>
</dbReference>
<gene>
    <name evidence="6" type="ORF">EYC87_00480</name>
</gene>
<dbReference type="PRINTS" id="PR00080">
    <property type="entry name" value="SDRFAMILY"/>
</dbReference>
<keyword evidence="5" id="KW-0753">Steroid metabolism</keyword>
<comment type="caution">
    <text evidence="6">The sequence shown here is derived from an EMBL/GenBank/DDBJ whole genome shotgun (WGS) entry which is preliminary data.</text>
</comment>
<name>A0ABT3SRZ4_9GAMM</name>
<keyword evidence="3" id="KW-0520">NAD</keyword>
<dbReference type="PRINTS" id="PR00081">
    <property type="entry name" value="GDHRDH"/>
</dbReference>
<dbReference type="CDD" id="cd05233">
    <property type="entry name" value="SDR_c"/>
    <property type="match status" value="1"/>
</dbReference>
<keyword evidence="2" id="KW-0560">Oxidoreductase</keyword>
<dbReference type="EMBL" id="SHNP01000001">
    <property type="protein sequence ID" value="MCX2972059.1"/>
    <property type="molecule type" value="Genomic_DNA"/>
</dbReference>
<comment type="similarity">
    <text evidence="1">Belongs to the short-chain dehydrogenases/reductases (SDR) family.</text>
</comment>
<dbReference type="InterPro" id="IPR036291">
    <property type="entry name" value="NAD(P)-bd_dom_sf"/>
</dbReference>
<protein>
    <submittedName>
        <fullName evidence="6">SDR family oxidoreductase</fullName>
    </submittedName>
</protein>
<dbReference type="SUPFAM" id="SSF51735">
    <property type="entry name" value="NAD(P)-binding Rossmann-fold domains"/>
    <property type="match status" value="1"/>
</dbReference>
<reference evidence="6" key="1">
    <citation type="submission" date="2019-02" db="EMBL/GenBank/DDBJ databases">
        <authorList>
            <person name="Li S.-H."/>
        </authorList>
    </citation>
    <scope>NUCLEOTIDE SEQUENCE</scope>
    <source>
        <strain evidence="6">IMCC8485</strain>
    </source>
</reference>
<evidence type="ECO:0000256" key="5">
    <source>
        <dbReference type="ARBA" id="ARBA00023221"/>
    </source>
</evidence>
<dbReference type="Gene3D" id="3.40.50.720">
    <property type="entry name" value="NAD(P)-binding Rossmann-like Domain"/>
    <property type="match status" value="1"/>
</dbReference>
<dbReference type="PANTHER" id="PTHR43180">
    <property type="entry name" value="3-OXOACYL-(ACYL-CARRIER-PROTEIN) REDUCTASE (AFU_ORTHOLOGUE AFUA_6G11210)"/>
    <property type="match status" value="1"/>
</dbReference>
<keyword evidence="4" id="KW-0443">Lipid metabolism</keyword>
<dbReference type="Proteomes" id="UP001143307">
    <property type="component" value="Unassembled WGS sequence"/>
</dbReference>
<evidence type="ECO:0000313" key="6">
    <source>
        <dbReference type="EMBL" id="MCX2972059.1"/>
    </source>
</evidence>
<evidence type="ECO:0000256" key="4">
    <source>
        <dbReference type="ARBA" id="ARBA00023098"/>
    </source>
</evidence>
<dbReference type="PANTHER" id="PTHR43180:SF28">
    <property type="entry name" value="NAD(P)-BINDING ROSSMANN-FOLD SUPERFAMILY PROTEIN"/>
    <property type="match status" value="1"/>
</dbReference>
<evidence type="ECO:0000256" key="3">
    <source>
        <dbReference type="ARBA" id="ARBA00023027"/>
    </source>
</evidence>
<keyword evidence="7" id="KW-1185">Reference proteome</keyword>
<dbReference type="NCBIfam" id="NF005559">
    <property type="entry name" value="PRK07231.1"/>
    <property type="match status" value="1"/>
</dbReference>
<evidence type="ECO:0000313" key="7">
    <source>
        <dbReference type="Proteomes" id="UP001143307"/>
    </source>
</evidence>
<organism evidence="6 7">
    <name type="scientific">Candidatus Seongchinamella marina</name>
    <dbReference type="NCBI Taxonomy" id="2518990"/>
    <lineage>
        <taxon>Bacteria</taxon>
        <taxon>Pseudomonadati</taxon>
        <taxon>Pseudomonadota</taxon>
        <taxon>Gammaproteobacteria</taxon>
        <taxon>Cellvibrionales</taxon>
        <taxon>Halieaceae</taxon>
        <taxon>Seongchinamella</taxon>
    </lineage>
</organism>
<evidence type="ECO:0000256" key="2">
    <source>
        <dbReference type="ARBA" id="ARBA00023002"/>
    </source>
</evidence>
<dbReference type="Pfam" id="PF13561">
    <property type="entry name" value="adh_short_C2"/>
    <property type="match status" value="1"/>
</dbReference>
<dbReference type="InterPro" id="IPR002347">
    <property type="entry name" value="SDR_fam"/>
</dbReference>
<sequence>MFFDLSGKRAFITGGASGIGLAVARRFAEAGARVVIADMQDGQAVATELGGTFVHLDVSDSAAVLSALAQNCEQEGKLDILINNAGINGADGVTIEDSDEALTRKLLEINTLGVYHGLKHGPAHIRDGGAIINTASLGATLMFPGSGPYSATKAAVINLTQMSALELAPRKIRVNAVAPSFIRTPLAQDDIELFEKMSYNATAAQRIAEPEEVAAVFHFLASDDASYMNGQVINVDGGMSLGFTNVQLDMISQELTSGG</sequence>
<evidence type="ECO:0000256" key="1">
    <source>
        <dbReference type="ARBA" id="ARBA00006484"/>
    </source>
</evidence>
<proteinExistence type="inferred from homology"/>